<dbReference type="Proteomes" id="UP000183469">
    <property type="component" value="Unassembled WGS sequence"/>
</dbReference>
<protein>
    <submittedName>
        <fullName evidence="2">Uncharacterized protein</fullName>
    </submittedName>
</protein>
<dbReference type="EMBL" id="FNQG01000008">
    <property type="protein sequence ID" value="SEA10157.1"/>
    <property type="molecule type" value="Genomic_DNA"/>
</dbReference>
<proteinExistence type="predicted"/>
<keyword evidence="1" id="KW-0812">Transmembrane</keyword>
<keyword evidence="1" id="KW-0472">Membrane</keyword>
<sequence length="111" mass="13305">MKSVIEMDAFLKDKVRVFGFWYVLVYIVTVCFGMFYFGWYSIEGLFPLKLYPFLFAEKMAKWISKKDNNEICPPKEVERDFKRMFFIVAIMAMICVVIYKFTGISFIWLII</sequence>
<evidence type="ECO:0000313" key="2">
    <source>
        <dbReference type="EMBL" id="SEA10157.1"/>
    </source>
</evidence>
<organism evidence="2 3">
    <name type="scientific">Selenomonas ruminantium</name>
    <dbReference type="NCBI Taxonomy" id="971"/>
    <lineage>
        <taxon>Bacteria</taxon>
        <taxon>Bacillati</taxon>
        <taxon>Bacillota</taxon>
        <taxon>Negativicutes</taxon>
        <taxon>Selenomonadales</taxon>
        <taxon>Selenomonadaceae</taxon>
        <taxon>Selenomonas</taxon>
    </lineage>
</organism>
<gene>
    <name evidence="2" type="ORF">SAMN05660648_01940</name>
</gene>
<reference evidence="2 3" key="1">
    <citation type="submission" date="2016-10" db="EMBL/GenBank/DDBJ databases">
        <authorList>
            <person name="de Groot N.N."/>
        </authorList>
    </citation>
    <scope>NUCLEOTIDE SEQUENCE [LARGE SCALE GENOMIC DNA]</scope>
    <source>
        <strain evidence="2 3">DSM 2872</strain>
    </source>
</reference>
<keyword evidence="1" id="KW-1133">Transmembrane helix</keyword>
<evidence type="ECO:0000313" key="3">
    <source>
        <dbReference type="Proteomes" id="UP000183469"/>
    </source>
</evidence>
<name>A0A1H3YF36_SELRU</name>
<evidence type="ECO:0000256" key="1">
    <source>
        <dbReference type="SAM" id="Phobius"/>
    </source>
</evidence>
<accession>A0A1H3YF36</accession>
<feature type="transmembrane region" description="Helical" evidence="1">
    <location>
        <begin position="20"/>
        <end position="42"/>
    </location>
</feature>
<feature type="transmembrane region" description="Helical" evidence="1">
    <location>
        <begin position="84"/>
        <end position="110"/>
    </location>
</feature>
<dbReference type="AlphaFoldDB" id="A0A1H3YF36"/>